<sequence>MRKVWAVARNTISQILRMKVALLVIVGLLIILPLMGMIVTGDGTLKGKLQTFISYGLSLTGMLLSILTIIVATYTLTSDLKYKQIYLILSKPVHRFQIVCGKLLGIVILDAFLLAVFAAIIYGLTMFMPKLADADETEMAQAQREFFTARASVEDPIDLQDVVKEVRERYQRLKRQGQIPEGMGEQEALNELFNQERIRRNAVAVGKSREWEFEDVKLLGDDEHFSIEYKYNVAVNPPDSKVYGTWFVGDLRQETEADVGEWETPIYRLDPADVIRTVQEIQVPADAIAADGYVAARFVNTYQNNTTVIPKDVKLLYESGTFEGNFVRAVLMIMTKLTFLAALGVFVSTWLSFPVGVLVSVAVFFIGTFNGFMLDSFTTLSHDITAVYYSIFKGFLWLLPQFDGRFNPTEYMIGAEAISMSVLSQAMFYTVIIKAGILTLLGIVFFRLREVAKVIV</sequence>
<keyword evidence="1" id="KW-0472">Membrane</keyword>
<feature type="transmembrane region" description="Helical" evidence="1">
    <location>
        <begin position="52"/>
        <end position="76"/>
    </location>
</feature>
<feature type="transmembrane region" description="Helical" evidence="1">
    <location>
        <begin position="96"/>
        <end position="122"/>
    </location>
</feature>
<dbReference type="PANTHER" id="PTHR43471:SF10">
    <property type="entry name" value="SLL1107 PROTEIN"/>
    <property type="match status" value="1"/>
</dbReference>
<protein>
    <submittedName>
        <fullName evidence="2">ABC-type transport system involved in multi-copper enzyme maturation, permease component</fullName>
    </submittedName>
</protein>
<keyword evidence="3" id="KW-1185">Reference proteome</keyword>
<name>A0A1U9NM20_9BACT</name>
<accession>A0A1U9NM20</accession>
<proteinExistence type="predicted"/>
<keyword evidence="1" id="KW-0812">Transmembrane</keyword>
<keyword evidence="1" id="KW-1133">Transmembrane helix</keyword>
<feature type="transmembrane region" description="Helical" evidence="1">
    <location>
        <begin position="20"/>
        <end position="40"/>
    </location>
</feature>
<dbReference type="AlphaFoldDB" id="A0A1U9NM20"/>
<feature type="transmembrane region" description="Helical" evidence="1">
    <location>
        <begin position="353"/>
        <end position="374"/>
    </location>
</feature>
<dbReference type="RefSeq" id="WP_146662201.1">
    <property type="nucleotide sequence ID" value="NZ_CP019791.1"/>
</dbReference>
<gene>
    <name evidence="2" type="ORF">STSP2_02033</name>
</gene>
<evidence type="ECO:0000256" key="1">
    <source>
        <dbReference type="SAM" id="Phobius"/>
    </source>
</evidence>
<dbReference type="Proteomes" id="UP000189674">
    <property type="component" value="Chromosome"/>
</dbReference>
<evidence type="ECO:0000313" key="2">
    <source>
        <dbReference type="EMBL" id="AQT68857.1"/>
    </source>
</evidence>
<evidence type="ECO:0000313" key="3">
    <source>
        <dbReference type="Proteomes" id="UP000189674"/>
    </source>
</evidence>
<reference evidence="3" key="1">
    <citation type="submission" date="2017-02" db="EMBL/GenBank/DDBJ databases">
        <title>Comparative genomics and description of representatives of a novel lineage of planctomycetes thriving in anoxic sediments.</title>
        <authorList>
            <person name="Spring S."/>
            <person name="Bunk B."/>
            <person name="Sproer C."/>
        </authorList>
    </citation>
    <scope>NUCLEOTIDE SEQUENCE [LARGE SCALE GENOMIC DNA]</scope>
    <source>
        <strain evidence="3">ST-NAGAB-D1</strain>
    </source>
</reference>
<feature type="transmembrane region" description="Helical" evidence="1">
    <location>
        <begin position="326"/>
        <end position="347"/>
    </location>
</feature>
<dbReference type="STRING" id="1936003.STSP2_02033"/>
<dbReference type="OrthoDB" id="260446at2"/>
<dbReference type="PANTHER" id="PTHR43471">
    <property type="entry name" value="ABC TRANSPORTER PERMEASE"/>
    <property type="match status" value="1"/>
</dbReference>
<organism evidence="2 3">
    <name type="scientific">Anaerohalosphaera lusitana</name>
    <dbReference type="NCBI Taxonomy" id="1936003"/>
    <lineage>
        <taxon>Bacteria</taxon>
        <taxon>Pseudomonadati</taxon>
        <taxon>Planctomycetota</taxon>
        <taxon>Phycisphaerae</taxon>
        <taxon>Sedimentisphaerales</taxon>
        <taxon>Anaerohalosphaeraceae</taxon>
        <taxon>Anaerohalosphaera</taxon>
    </lineage>
</organism>
<feature type="transmembrane region" description="Helical" evidence="1">
    <location>
        <begin position="422"/>
        <end position="446"/>
    </location>
</feature>
<dbReference type="KEGG" id="alus:STSP2_02033"/>
<dbReference type="EMBL" id="CP019791">
    <property type="protein sequence ID" value="AQT68857.1"/>
    <property type="molecule type" value="Genomic_DNA"/>
</dbReference>